<dbReference type="STRING" id="1150469.RSPPHO_00554"/>
<keyword evidence="5" id="KW-1185">Reference proteome</keyword>
<evidence type="ECO:0000313" key="4">
    <source>
        <dbReference type="EMBL" id="CCG07180.1"/>
    </source>
</evidence>
<dbReference type="InterPro" id="IPR001789">
    <property type="entry name" value="Sig_transdc_resp-reg_receiver"/>
</dbReference>
<accession>H6SPR0</accession>
<evidence type="ECO:0000256" key="2">
    <source>
        <dbReference type="PROSITE-ProRule" id="PRU00169"/>
    </source>
</evidence>
<dbReference type="PANTHER" id="PTHR44591">
    <property type="entry name" value="STRESS RESPONSE REGULATOR PROTEIN 1"/>
    <property type="match status" value="1"/>
</dbReference>
<dbReference type="eggNOG" id="COG3437">
    <property type="taxonomic scope" value="Bacteria"/>
</dbReference>
<evidence type="ECO:0000313" key="5">
    <source>
        <dbReference type="Proteomes" id="UP000033220"/>
    </source>
</evidence>
<dbReference type="PATRIC" id="fig|1150469.3.peg.651"/>
<protein>
    <submittedName>
        <fullName evidence="4">Response regulator receiver domain protein (CheY)</fullName>
    </submittedName>
</protein>
<dbReference type="AlphaFoldDB" id="H6SPR0"/>
<gene>
    <name evidence="4" type="ORF">RSPPHO_00554</name>
</gene>
<dbReference type="SMART" id="SM00448">
    <property type="entry name" value="REC"/>
    <property type="match status" value="1"/>
</dbReference>
<feature type="modified residue" description="4-aspartylphosphate" evidence="2">
    <location>
        <position position="52"/>
    </location>
</feature>
<dbReference type="Proteomes" id="UP000033220">
    <property type="component" value="Chromosome DSM 122"/>
</dbReference>
<evidence type="ECO:0000256" key="1">
    <source>
        <dbReference type="ARBA" id="ARBA00022553"/>
    </source>
</evidence>
<proteinExistence type="predicted"/>
<dbReference type="SUPFAM" id="SSF52172">
    <property type="entry name" value="CheY-like"/>
    <property type="match status" value="1"/>
</dbReference>
<dbReference type="PANTHER" id="PTHR44591:SF23">
    <property type="entry name" value="CHEY SUBFAMILY"/>
    <property type="match status" value="1"/>
</dbReference>
<dbReference type="Pfam" id="PF00072">
    <property type="entry name" value="Response_reg"/>
    <property type="match status" value="1"/>
</dbReference>
<evidence type="ECO:0000259" key="3">
    <source>
        <dbReference type="PROSITE" id="PS50110"/>
    </source>
</evidence>
<dbReference type="OrthoDB" id="7243049at2"/>
<dbReference type="Gene3D" id="3.40.50.2300">
    <property type="match status" value="1"/>
</dbReference>
<dbReference type="InterPro" id="IPR011006">
    <property type="entry name" value="CheY-like_superfamily"/>
</dbReference>
<name>H6SPR0_PARPM</name>
<dbReference type="PROSITE" id="PS50110">
    <property type="entry name" value="RESPONSE_REGULATORY"/>
    <property type="match status" value="1"/>
</dbReference>
<dbReference type="KEGG" id="rpm:RSPPHO_00554"/>
<dbReference type="GO" id="GO:0000160">
    <property type="term" value="P:phosphorelay signal transduction system"/>
    <property type="evidence" value="ECO:0007669"/>
    <property type="project" value="InterPro"/>
</dbReference>
<feature type="domain" description="Response regulatory" evidence="3">
    <location>
        <begin position="3"/>
        <end position="121"/>
    </location>
</feature>
<dbReference type="RefSeq" id="WP_014413820.1">
    <property type="nucleotide sequence ID" value="NC_017059.1"/>
</dbReference>
<sequence length="133" mass="13986">MITALVVDDVAVVRMVITKILKRAGHQALTAETGAEALTLAQSHAVDVLITDIWMPDMDGIELLKQFKTRFPRVGRVAMSGGSPINALDDSLSTAVSAGASVVIMKPVDKNELLLAIDNALAAVGANPERGQP</sequence>
<reference evidence="4 5" key="1">
    <citation type="submission" date="2012-02" db="EMBL/GenBank/DDBJ databases">
        <title>Shotgun genome sequence of Phaeospirillum photometricum DSM 122.</title>
        <authorList>
            <person name="Duquesne K."/>
            <person name="Sturgis J."/>
        </authorList>
    </citation>
    <scope>NUCLEOTIDE SEQUENCE [LARGE SCALE GENOMIC DNA]</scope>
    <source>
        <strain evidence="5">DSM122</strain>
    </source>
</reference>
<dbReference type="HOGENOM" id="CLU_000445_69_8_5"/>
<keyword evidence="1 2" id="KW-0597">Phosphoprotein</keyword>
<organism evidence="4 5">
    <name type="scientific">Pararhodospirillum photometricum DSM 122</name>
    <dbReference type="NCBI Taxonomy" id="1150469"/>
    <lineage>
        <taxon>Bacteria</taxon>
        <taxon>Pseudomonadati</taxon>
        <taxon>Pseudomonadota</taxon>
        <taxon>Alphaproteobacteria</taxon>
        <taxon>Rhodospirillales</taxon>
        <taxon>Rhodospirillaceae</taxon>
        <taxon>Pararhodospirillum</taxon>
    </lineage>
</organism>
<dbReference type="InterPro" id="IPR050595">
    <property type="entry name" value="Bact_response_regulator"/>
</dbReference>
<dbReference type="EMBL" id="HE663493">
    <property type="protein sequence ID" value="CCG07180.1"/>
    <property type="molecule type" value="Genomic_DNA"/>
</dbReference>